<dbReference type="PROSITE" id="PS00018">
    <property type="entry name" value="EF_HAND_1"/>
    <property type="match status" value="1"/>
</dbReference>
<dbReference type="OrthoDB" id="191686at2759"/>
<dbReference type="SUPFAM" id="SSF47473">
    <property type="entry name" value="EF-hand"/>
    <property type="match status" value="1"/>
</dbReference>
<dbReference type="GO" id="GO:0005509">
    <property type="term" value="F:calcium ion binding"/>
    <property type="evidence" value="ECO:0007669"/>
    <property type="project" value="InterPro"/>
</dbReference>
<feature type="domain" description="EF-hand" evidence="2">
    <location>
        <begin position="12"/>
        <end position="47"/>
    </location>
</feature>
<dbReference type="EMBL" id="JNBR01000144">
    <property type="protein sequence ID" value="OQR96473.1"/>
    <property type="molecule type" value="Genomic_DNA"/>
</dbReference>
<dbReference type="AlphaFoldDB" id="A0A1V9ZEQ6"/>
<gene>
    <name evidence="3" type="ORF">ACHHYP_15772</name>
</gene>
<comment type="caution">
    <text evidence="3">The sequence shown here is derived from an EMBL/GenBank/DDBJ whole genome shotgun (WGS) entry which is preliminary data.</text>
</comment>
<organism evidence="3 4">
    <name type="scientific">Achlya hypogyna</name>
    <name type="common">Oomycete</name>
    <name type="synonym">Protoachlya hypogyna</name>
    <dbReference type="NCBI Taxonomy" id="1202772"/>
    <lineage>
        <taxon>Eukaryota</taxon>
        <taxon>Sar</taxon>
        <taxon>Stramenopiles</taxon>
        <taxon>Oomycota</taxon>
        <taxon>Saprolegniomycetes</taxon>
        <taxon>Saprolegniales</taxon>
        <taxon>Achlyaceae</taxon>
        <taxon>Achlya</taxon>
    </lineage>
</organism>
<dbReference type="Gene3D" id="1.10.238.10">
    <property type="entry name" value="EF-hand"/>
    <property type="match status" value="2"/>
</dbReference>
<name>A0A1V9ZEQ6_ACHHY</name>
<sequence>MDANMIAGFKATIDQCVDTIWDAYDRDDSGYLDKIETRKFVYHLIAEYEKDGDVVPPVNFEECFTAFDVDGNGLLSRKEMRIFVEQLMGFQE</sequence>
<feature type="domain" description="EF-hand" evidence="2">
    <location>
        <begin position="55"/>
        <end position="90"/>
    </location>
</feature>
<dbReference type="Proteomes" id="UP000243579">
    <property type="component" value="Unassembled WGS sequence"/>
</dbReference>
<dbReference type="InterPro" id="IPR018247">
    <property type="entry name" value="EF_Hand_1_Ca_BS"/>
</dbReference>
<evidence type="ECO:0000259" key="2">
    <source>
        <dbReference type="PROSITE" id="PS50222"/>
    </source>
</evidence>
<evidence type="ECO:0000313" key="3">
    <source>
        <dbReference type="EMBL" id="OQR96473.1"/>
    </source>
</evidence>
<dbReference type="SMART" id="SM00054">
    <property type="entry name" value="EFh"/>
    <property type="match status" value="2"/>
</dbReference>
<dbReference type="PROSITE" id="PS50222">
    <property type="entry name" value="EF_HAND_2"/>
    <property type="match status" value="2"/>
</dbReference>
<proteinExistence type="predicted"/>
<evidence type="ECO:0000256" key="1">
    <source>
        <dbReference type="ARBA" id="ARBA00022837"/>
    </source>
</evidence>
<dbReference type="InterPro" id="IPR002048">
    <property type="entry name" value="EF_hand_dom"/>
</dbReference>
<keyword evidence="1" id="KW-0106">Calcium</keyword>
<keyword evidence="4" id="KW-1185">Reference proteome</keyword>
<dbReference type="InterPro" id="IPR011992">
    <property type="entry name" value="EF-hand-dom_pair"/>
</dbReference>
<protein>
    <recommendedName>
        <fullName evidence="2">EF-hand domain-containing protein</fullName>
    </recommendedName>
</protein>
<dbReference type="Pfam" id="PF13499">
    <property type="entry name" value="EF-hand_7"/>
    <property type="match status" value="1"/>
</dbReference>
<accession>A0A1V9ZEQ6</accession>
<evidence type="ECO:0000313" key="4">
    <source>
        <dbReference type="Proteomes" id="UP000243579"/>
    </source>
</evidence>
<reference evidence="3 4" key="1">
    <citation type="journal article" date="2014" name="Genome Biol. Evol.">
        <title>The secreted proteins of Achlya hypogyna and Thraustotheca clavata identify the ancestral oomycete secretome and reveal gene acquisitions by horizontal gene transfer.</title>
        <authorList>
            <person name="Misner I."/>
            <person name="Blouin N."/>
            <person name="Leonard G."/>
            <person name="Richards T.A."/>
            <person name="Lane C.E."/>
        </authorList>
    </citation>
    <scope>NUCLEOTIDE SEQUENCE [LARGE SCALE GENOMIC DNA]</scope>
    <source>
        <strain evidence="3 4">ATCC 48635</strain>
    </source>
</reference>